<dbReference type="FunFam" id="3.30.300.30:FF:000007">
    <property type="entry name" value="4-coumarate--CoA ligase 2"/>
    <property type="match status" value="1"/>
</dbReference>
<dbReference type="EMBL" id="KN847319">
    <property type="protein sequence ID" value="KIW55454.1"/>
    <property type="molecule type" value="Genomic_DNA"/>
</dbReference>
<dbReference type="Gene3D" id="3.40.50.12780">
    <property type="entry name" value="N-terminal domain of ligase-like"/>
    <property type="match status" value="1"/>
</dbReference>
<dbReference type="CDD" id="cd05911">
    <property type="entry name" value="Firefly_Luc_like"/>
    <property type="match status" value="1"/>
</dbReference>
<dbReference type="STRING" id="348802.A0A0D2F6B9"/>
<feature type="domain" description="AMP-binding enzyme C-terminal" evidence="3">
    <location>
        <begin position="457"/>
        <end position="534"/>
    </location>
</feature>
<protein>
    <recommendedName>
        <fullName evidence="6">AMP-dependent synthetase/ligase domain-containing protein</fullName>
    </recommendedName>
</protein>
<evidence type="ECO:0008006" key="6">
    <source>
        <dbReference type="Google" id="ProtNLM"/>
    </source>
</evidence>
<proteinExistence type="inferred from homology"/>
<organism evidence="4 5">
    <name type="scientific">Exophiala xenobiotica</name>
    <dbReference type="NCBI Taxonomy" id="348802"/>
    <lineage>
        <taxon>Eukaryota</taxon>
        <taxon>Fungi</taxon>
        <taxon>Dikarya</taxon>
        <taxon>Ascomycota</taxon>
        <taxon>Pezizomycotina</taxon>
        <taxon>Eurotiomycetes</taxon>
        <taxon>Chaetothyriomycetidae</taxon>
        <taxon>Chaetothyriales</taxon>
        <taxon>Herpotrichiellaceae</taxon>
        <taxon>Exophiala</taxon>
    </lineage>
</organism>
<dbReference type="OrthoDB" id="6509636at2759"/>
<evidence type="ECO:0000313" key="5">
    <source>
        <dbReference type="Proteomes" id="UP000054342"/>
    </source>
</evidence>
<dbReference type="GO" id="GO:0016405">
    <property type="term" value="F:CoA-ligase activity"/>
    <property type="evidence" value="ECO:0007669"/>
    <property type="project" value="TreeGrafter"/>
</dbReference>
<dbReference type="Gene3D" id="3.30.300.30">
    <property type="match status" value="1"/>
</dbReference>
<evidence type="ECO:0000259" key="3">
    <source>
        <dbReference type="Pfam" id="PF13193"/>
    </source>
</evidence>
<dbReference type="RefSeq" id="XP_013316038.1">
    <property type="nucleotide sequence ID" value="XM_013460584.1"/>
</dbReference>
<name>A0A0D2F6B9_9EURO</name>
<dbReference type="Pfam" id="PF00501">
    <property type="entry name" value="AMP-binding"/>
    <property type="match status" value="1"/>
</dbReference>
<evidence type="ECO:0000259" key="2">
    <source>
        <dbReference type="Pfam" id="PF00501"/>
    </source>
</evidence>
<evidence type="ECO:0000313" key="4">
    <source>
        <dbReference type="EMBL" id="KIW55454.1"/>
    </source>
</evidence>
<dbReference type="HOGENOM" id="CLU_000022_59_2_1"/>
<dbReference type="SUPFAM" id="SSF56801">
    <property type="entry name" value="Acetyl-CoA synthetase-like"/>
    <property type="match status" value="1"/>
</dbReference>
<dbReference type="InterPro" id="IPR000873">
    <property type="entry name" value="AMP-dep_synth/lig_dom"/>
</dbReference>
<dbReference type="Pfam" id="PF13193">
    <property type="entry name" value="AMP-binding_C"/>
    <property type="match status" value="1"/>
</dbReference>
<dbReference type="InterPro" id="IPR042099">
    <property type="entry name" value="ANL_N_sf"/>
</dbReference>
<keyword evidence="5" id="KW-1185">Reference proteome</keyword>
<sequence>MPYLAAEHYPIPTTDLLTWMFDGRAPYDVNKPLYIDAKDPSRSISCQQARGIVRRLAAGLRRTGVRKGDCVCVLAFNDIHYPMAFLGIVAAGAVFAGLNPSYTTFELAHAIRTADITHLLVEPEFLGKAVRAAKECLIPESHIFAFDTLGQTIPRELRVRSWKVLQIRGEVMDWEVFDDRRRSEGTIVARLFSSGTTGLPKALNVSMWNLIAQHTLVMEVNPRPYEIRRLISNPMFHASQVPRAHTSVIRSGQVSYIMRRFELEPWLQNITRYNITEVNIVPMMVVNLLASGLLESGKYSLQALRNAWAGSAPLDKQTQARFKKYLRPDTPFNQAWGMSETTCIATWFYYPEQDFTGSVGRLLPGCDAKVVDEHGKDVSGVKGPNGIDVQGELCVRGPIIVSNYHKNAEANKRDWDTEGYFHTGDIAYCDSKTRKWYIVGRRKELIKVRGFQVAPIELEAALLLHPKVAECAVIGIQRSSQESELPAAYIVLRPGCKLTETEVHDFTLSRLAGYKQLRGGIRFIDQLPRNANGKVMKNELKDMLMQDIKARL</sequence>
<dbReference type="PANTHER" id="PTHR24096">
    <property type="entry name" value="LONG-CHAIN-FATTY-ACID--COA LIGASE"/>
    <property type="match status" value="1"/>
</dbReference>
<evidence type="ECO:0000256" key="1">
    <source>
        <dbReference type="ARBA" id="ARBA00006432"/>
    </source>
</evidence>
<dbReference type="InterPro" id="IPR045851">
    <property type="entry name" value="AMP-bd_C_sf"/>
</dbReference>
<gene>
    <name evidence="4" type="ORF">PV05_04196</name>
</gene>
<dbReference type="PANTHER" id="PTHR24096:SF265">
    <property type="entry name" value="ENZYME, PUTATIVE (AFU_ORTHOLOGUE AFUA_5G14270)-RELATED"/>
    <property type="match status" value="1"/>
</dbReference>
<accession>A0A0D2F6B9</accession>
<comment type="similarity">
    <text evidence="1">Belongs to the ATP-dependent AMP-binding enzyme family.</text>
</comment>
<dbReference type="GO" id="GO:0019748">
    <property type="term" value="P:secondary metabolic process"/>
    <property type="evidence" value="ECO:0007669"/>
    <property type="project" value="TreeGrafter"/>
</dbReference>
<dbReference type="InterPro" id="IPR025110">
    <property type="entry name" value="AMP-bd_C"/>
</dbReference>
<feature type="domain" description="AMP-dependent synthetase/ligase" evidence="2">
    <location>
        <begin position="30"/>
        <end position="404"/>
    </location>
</feature>
<reference evidence="4 5" key="1">
    <citation type="submission" date="2015-01" db="EMBL/GenBank/DDBJ databases">
        <title>The Genome Sequence of Exophiala xenobiotica CBS118157.</title>
        <authorList>
            <consortium name="The Broad Institute Genomics Platform"/>
            <person name="Cuomo C."/>
            <person name="de Hoog S."/>
            <person name="Gorbushina A."/>
            <person name="Stielow B."/>
            <person name="Teixiera M."/>
            <person name="Abouelleil A."/>
            <person name="Chapman S.B."/>
            <person name="Priest M."/>
            <person name="Young S.K."/>
            <person name="Wortman J."/>
            <person name="Nusbaum C."/>
            <person name="Birren B."/>
        </authorList>
    </citation>
    <scope>NUCLEOTIDE SEQUENCE [LARGE SCALE GENOMIC DNA]</scope>
    <source>
        <strain evidence="4 5">CBS 118157</strain>
    </source>
</reference>
<dbReference type="AlphaFoldDB" id="A0A0D2F6B9"/>
<dbReference type="Proteomes" id="UP000054342">
    <property type="component" value="Unassembled WGS sequence"/>
</dbReference>
<dbReference type="GeneID" id="25326104"/>